<sequence>MQKRTCGRCMVTILAGAHLLAPKTRREREKTNHPAKRLSCQAQVK</sequence>
<gene>
    <name evidence="3" type="ORF">RA955_07335</name>
</gene>
<dbReference type="Proteomes" id="UP001223761">
    <property type="component" value="Chromosome"/>
</dbReference>
<keyword evidence="4" id="KW-1185">Reference proteome</keyword>
<dbReference type="Pfam" id="PF00111">
    <property type="entry name" value="Fer2"/>
    <property type="match status" value="1"/>
</dbReference>
<dbReference type="InterPro" id="IPR012675">
    <property type="entry name" value="Beta-grasp_dom_sf"/>
</dbReference>
<accession>A0ABY9MJ04</accession>
<reference evidence="3 4" key="1">
    <citation type="submission" date="2023-08" db="EMBL/GenBank/DDBJ databases">
        <title>Genome sequencing of the thermostable Gram positive bacteria Geobacillus proteiniphilus strain T-6.</title>
        <authorList>
            <person name="Shulami S."/>
            <person name="Shoham Y."/>
        </authorList>
    </citation>
    <scope>NUCLEOTIDE SEQUENCE [LARGE SCALE GENOMIC DNA]</scope>
    <source>
        <strain evidence="3 4">T-6</strain>
    </source>
</reference>
<dbReference type="InterPro" id="IPR036010">
    <property type="entry name" value="2Fe-2S_ferredoxin-like_sf"/>
</dbReference>
<organism evidence="3 4">
    <name type="scientific">Geobacillus proteiniphilus</name>
    <dbReference type="NCBI Taxonomy" id="860353"/>
    <lineage>
        <taxon>Bacteria</taxon>
        <taxon>Bacillati</taxon>
        <taxon>Bacillota</taxon>
        <taxon>Bacilli</taxon>
        <taxon>Bacillales</taxon>
        <taxon>Anoxybacillaceae</taxon>
        <taxon>Geobacillus</taxon>
    </lineage>
</organism>
<evidence type="ECO:0000256" key="1">
    <source>
        <dbReference type="SAM" id="MobiDB-lite"/>
    </source>
</evidence>
<dbReference type="RefSeq" id="WP_307898965.1">
    <property type="nucleotide sequence ID" value="NZ_CP133076.1"/>
</dbReference>
<dbReference type="Gene3D" id="3.10.20.30">
    <property type="match status" value="1"/>
</dbReference>
<evidence type="ECO:0000313" key="4">
    <source>
        <dbReference type="Proteomes" id="UP001223761"/>
    </source>
</evidence>
<dbReference type="EMBL" id="CP133076">
    <property type="protein sequence ID" value="WMJ17831.1"/>
    <property type="molecule type" value="Genomic_DNA"/>
</dbReference>
<name>A0ABY9MJ04_9BACL</name>
<evidence type="ECO:0000259" key="2">
    <source>
        <dbReference type="Pfam" id="PF00111"/>
    </source>
</evidence>
<proteinExistence type="predicted"/>
<dbReference type="SUPFAM" id="SSF54292">
    <property type="entry name" value="2Fe-2S ferredoxin-like"/>
    <property type="match status" value="1"/>
</dbReference>
<protein>
    <submittedName>
        <fullName evidence="3">2Fe-2S iron-sulfur cluster-binding protein</fullName>
    </submittedName>
</protein>
<feature type="domain" description="2Fe-2S ferredoxin-type" evidence="2">
    <location>
        <begin position="5"/>
        <end position="45"/>
    </location>
</feature>
<feature type="region of interest" description="Disordered" evidence="1">
    <location>
        <begin position="22"/>
        <end position="45"/>
    </location>
</feature>
<evidence type="ECO:0000313" key="3">
    <source>
        <dbReference type="EMBL" id="WMJ17831.1"/>
    </source>
</evidence>
<dbReference type="InterPro" id="IPR001041">
    <property type="entry name" value="2Fe-2S_ferredoxin-type"/>
</dbReference>